<dbReference type="FunFam" id="3.30.450.20:FF:000019">
    <property type="entry name" value="Aryl hydrocarbon receptor 1"/>
    <property type="match status" value="1"/>
</dbReference>
<evidence type="ECO:0000259" key="7">
    <source>
        <dbReference type="PROSITE" id="PS50112"/>
    </source>
</evidence>
<evidence type="ECO:0000256" key="1">
    <source>
        <dbReference type="ARBA" id="ARBA00004123"/>
    </source>
</evidence>
<comment type="caution">
    <text evidence="8">The sequence shown here is derived from an EMBL/GenBank/DDBJ whole genome shotgun (WGS) entry which is preliminary data.</text>
</comment>
<feature type="compositionally biased region" description="Polar residues" evidence="6">
    <location>
        <begin position="709"/>
        <end position="728"/>
    </location>
</feature>
<dbReference type="InterPro" id="IPR035965">
    <property type="entry name" value="PAS-like_dom_sf"/>
</dbReference>
<dbReference type="GO" id="GO:0000976">
    <property type="term" value="F:transcription cis-regulatory region binding"/>
    <property type="evidence" value="ECO:0007669"/>
    <property type="project" value="TreeGrafter"/>
</dbReference>
<comment type="subcellular location">
    <subcellularLocation>
        <location evidence="1">Nucleus</location>
    </subcellularLocation>
</comment>
<evidence type="ECO:0000256" key="2">
    <source>
        <dbReference type="ARBA" id="ARBA00023015"/>
    </source>
</evidence>
<evidence type="ECO:0000256" key="5">
    <source>
        <dbReference type="ARBA" id="ARBA00023242"/>
    </source>
</evidence>
<dbReference type="PROSITE" id="PS50112">
    <property type="entry name" value="PAS"/>
    <property type="match status" value="1"/>
</dbReference>
<feature type="region of interest" description="Disordered" evidence="6">
    <location>
        <begin position="709"/>
        <end position="736"/>
    </location>
</feature>
<dbReference type="Gene3D" id="3.30.450.20">
    <property type="entry name" value="PAS domain"/>
    <property type="match status" value="2"/>
</dbReference>
<dbReference type="GO" id="GO:0034751">
    <property type="term" value="C:aryl hydrocarbon receptor complex"/>
    <property type="evidence" value="ECO:0007669"/>
    <property type="project" value="TreeGrafter"/>
</dbReference>
<feature type="non-terminal residue" evidence="8">
    <location>
        <position position="1"/>
    </location>
</feature>
<keyword evidence="5" id="KW-0539">Nucleus</keyword>
<keyword evidence="4" id="KW-0804">Transcription</keyword>
<reference evidence="8 9" key="1">
    <citation type="journal article" date="2019" name="Sci. Data">
        <title>Hybrid genome assembly and annotation of Danionella translucida.</title>
        <authorList>
            <person name="Kadobianskyi M."/>
            <person name="Schulze L."/>
            <person name="Schuelke M."/>
            <person name="Judkewitz B."/>
        </authorList>
    </citation>
    <scope>NUCLEOTIDE SEQUENCE [LARGE SCALE GENOMIC DNA]</scope>
    <source>
        <strain evidence="8 9">Bolton</strain>
    </source>
</reference>
<name>A0A553NWG7_9TELE</name>
<feature type="domain" description="PAS" evidence="7">
    <location>
        <begin position="43"/>
        <end position="104"/>
    </location>
</feature>
<dbReference type="FunFam" id="3.30.450.20:FF:000035">
    <property type="entry name" value="Aryl hydrocarbon receptor"/>
    <property type="match status" value="1"/>
</dbReference>
<evidence type="ECO:0000256" key="4">
    <source>
        <dbReference type="ARBA" id="ARBA00023163"/>
    </source>
</evidence>
<dbReference type="PANTHER" id="PTHR10649:SF17">
    <property type="entry name" value="ARYL HYDROCARBON RECEPTOR 2"/>
    <property type="match status" value="1"/>
</dbReference>
<protein>
    <recommendedName>
        <fullName evidence="7">PAS domain-containing protein</fullName>
    </recommendedName>
</protein>
<dbReference type="STRING" id="623744.A0A553NWG7"/>
<dbReference type="Proteomes" id="UP000316079">
    <property type="component" value="Unassembled WGS sequence"/>
</dbReference>
<dbReference type="Pfam" id="PF00989">
    <property type="entry name" value="PAS"/>
    <property type="match status" value="1"/>
</dbReference>
<dbReference type="GO" id="GO:0005634">
    <property type="term" value="C:nucleus"/>
    <property type="evidence" value="ECO:0007669"/>
    <property type="project" value="UniProtKB-SubCell"/>
</dbReference>
<evidence type="ECO:0000313" key="8">
    <source>
        <dbReference type="EMBL" id="TRY69768.1"/>
    </source>
</evidence>
<dbReference type="GO" id="GO:0004879">
    <property type="term" value="F:nuclear receptor activity"/>
    <property type="evidence" value="ECO:0007669"/>
    <property type="project" value="TreeGrafter"/>
</dbReference>
<dbReference type="EMBL" id="SRMA01026780">
    <property type="protein sequence ID" value="TRY69768.1"/>
    <property type="molecule type" value="Genomic_DNA"/>
</dbReference>
<keyword evidence="2" id="KW-0805">Transcription regulation</keyword>
<keyword evidence="3" id="KW-0238">DNA-binding</keyword>
<proteinExistence type="predicted"/>
<dbReference type="InterPro" id="IPR013767">
    <property type="entry name" value="PAS_fold"/>
</dbReference>
<accession>A0A553NWG7</accession>
<sequence>FYSATIKKPGGNGWRNDRSGTFGGNGQTAASLDGVSFSEGDLLLQALNGFVMVVTGEGYVFYASPTIQDYLGFHQSDVVHQSVFELIHTDDRAMFRRQLHFALNPIDDGDGSEALQSSSDITRDMVNYNPQHIPPENSSFLERSFCCRFRCLLDNSSGFLALNFHGRLKYLHGQNKLADDGTLVHPQLALFVIATPLQPPSILEIRSKTLLFQTKHKMDFTPIGVDTRGKVVLGYTEIELCMRGSGYQFIHAADMMYCADNHIRMIKTGESGLTVFRLLTKAGIWIWVQANARLVYKGGRPDFIIARQRALTNDEGEEHLRQRKLQLPFNCTTGEGVLYEVGPTLDMNEIQNQSKGQKISKPQSLDPNCLLGSMLKQDPSIYNQNNDPNSQFTLDKAFGDSHALLNVPGNTWQPLTPNPGSGIKEEAVVKDMIETLQDIIEAGNMCSNLQDLDVDRIEWKDWENTLHKVNYNNLELDELFTNDIFSYVEDVLFKENSIPLPERLKEPGSFDGFLSEVELQNNQEFNCPAEMPSIQGGFDAMKVDSRSPGRGMVKLSHIGPQVVPGEAFVNSFGVPQTQKVTNSSGSMFSPSLAMPQGPQPNDIKPSLQSAIQDNRVNSYGQKNLQNGIQPLHNPMPLPLQSSLMQGTQPMAFQNQQPLTSQNLQWIANSNNMADTLMNSCANNVSSALDAHQMTNIQGQFSINTPNTANPVLPGWQQSHPQIPNSFSSGHHAGVMGQATNFKGSQLKQIMAQTNAQGFLSGFLPQTSGVYPQQGDINNGHHPPTNSCMFTNTQPPVSGMKYGLADPKSMMPSYQGAKAQATQSPKQASCYFQRHPTEKIAGSSVIPQEDTNISPIGCQGPLGLNPDNVLPQQYLPCNGQTQIANRPLEETGTFHFPPLTNGTAYYSENNQNCCDF</sequence>
<evidence type="ECO:0000313" key="9">
    <source>
        <dbReference type="Proteomes" id="UP000316079"/>
    </source>
</evidence>
<dbReference type="GO" id="GO:0006805">
    <property type="term" value="P:xenobiotic metabolic process"/>
    <property type="evidence" value="ECO:0007669"/>
    <property type="project" value="InterPro"/>
</dbReference>
<gene>
    <name evidence="8" type="ORF">DNTS_021676</name>
</gene>
<dbReference type="AlphaFoldDB" id="A0A553NWG7"/>
<organism evidence="8 9">
    <name type="scientific">Danionella cerebrum</name>
    <dbReference type="NCBI Taxonomy" id="2873325"/>
    <lineage>
        <taxon>Eukaryota</taxon>
        <taxon>Metazoa</taxon>
        <taxon>Chordata</taxon>
        <taxon>Craniata</taxon>
        <taxon>Vertebrata</taxon>
        <taxon>Euteleostomi</taxon>
        <taxon>Actinopterygii</taxon>
        <taxon>Neopterygii</taxon>
        <taxon>Teleostei</taxon>
        <taxon>Ostariophysi</taxon>
        <taxon>Cypriniformes</taxon>
        <taxon>Danionidae</taxon>
        <taxon>Danioninae</taxon>
        <taxon>Danionella</taxon>
    </lineage>
</organism>
<dbReference type="SUPFAM" id="SSF55785">
    <property type="entry name" value="PYP-like sensor domain (PAS domain)"/>
    <property type="match status" value="2"/>
</dbReference>
<dbReference type="PANTHER" id="PTHR10649">
    <property type="entry name" value="ARYL HYDROCARBON RECEPTOR"/>
    <property type="match status" value="1"/>
</dbReference>
<dbReference type="Pfam" id="PF14598">
    <property type="entry name" value="PAS_11"/>
    <property type="match status" value="1"/>
</dbReference>
<dbReference type="InterPro" id="IPR000014">
    <property type="entry name" value="PAS"/>
</dbReference>
<keyword evidence="9" id="KW-1185">Reference proteome</keyword>
<dbReference type="CDD" id="cd00130">
    <property type="entry name" value="PAS"/>
    <property type="match status" value="2"/>
</dbReference>
<dbReference type="InterPro" id="IPR039091">
    <property type="entry name" value="AHR/AHRR"/>
</dbReference>
<dbReference type="OrthoDB" id="6099906at2759"/>
<feature type="region of interest" description="Disordered" evidence="6">
    <location>
        <begin position="1"/>
        <end position="20"/>
    </location>
</feature>
<dbReference type="SMART" id="SM00091">
    <property type="entry name" value="PAS"/>
    <property type="match status" value="2"/>
</dbReference>
<evidence type="ECO:0000256" key="3">
    <source>
        <dbReference type="ARBA" id="ARBA00023125"/>
    </source>
</evidence>
<evidence type="ECO:0000256" key="6">
    <source>
        <dbReference type="SAM" id="MobiDB-lite"/>
    </source>
</evidence>